<accession>A0ABP0HF77</accession>
<evidence type="ECO:0000313" key="1">
    <source>
        <dbReference type="EMBL" id="CAK8988388.1"/>
    </source>
</evidence>
<evidence type="ECO:0000313" key="2">
    <source>
        <dbReference type="Proteomes" id="UP001642464"/>
    </source>
</evidence>
<dbReference type="Proteomes" id="UP001642464">
    <property type="component" value="Unassembled WGS sequence"/>
</dbReference>
<protein>
    <submittedName>
        <fullName evidence="1">Mitochondrial</fullName>
    </submittedName>
</protein>
<name>A0ABP0HF77_9DINO</name>
<keyword evidence="2" id="KW-1185">Reference proteome</keyword>
<dbReference type="EMBL" id="CAXAMM010000669">
    <property type="protein sequence ID" value="CAK8988388.1"/>
    <property type="molecule type" value="Genomic_DNA"/>
</dbReference>
<sequence>MVRVMSLSGAEIMSRTEVLQLEELWTEAWESFATGESWQAVAAALGHHCRLLRGGEELTDAMTEIAVEDELTAIICSIEPWMKMLGLLQEDGTPFSEAYSRGDLETMALKLGRAILSIACCHGRVGHLEGYLSVDWPFGTAMPKAFAESTRRKREGELLLTPDREILPAGARLRISCAEGTHGEESVRTLSKAMTLQDLLELQRRNPLDREEMIKLLASPKAVECQAEEVHRLVKVVDFEPPEVHLQLAYEFCREDDFC</sequence>
<gene>
    <name evidence="1" type="ORF">SCF082_LOCUS1364</name>
</gene>
<organism evidence="1 2">
    <name type="scientific">Durusdinium trenchii</name>
    <dbReference type="NCBI Taxonomy" id="1381693"/>
    <lineage>
        <taxon>Eukaryota</taxon>
        <taxon>Sar</taxon>
        <taxon>Alveolata</taxon>
        <taxon>Dinophyceae</taxon>
        <taxon>Suessiales</taxon>
        <taxon>Symbiodiniaceae</taxon>
        <taxon>Durusdinium</taxon>
    </lineage>
</organism>
<reference evidence="1 2" key="1">
    <citation type="submission" date="2024-02" db="EMBL/GenBank/DDBJ databases">
        <authorList>
            <person name="Chen Y."/>
            <person name="Shah S."/>
            <person name="Dougan E. K."/>
            <person name="Thang M."/>
            <person name="Chan C."/>
        </authorList>
    </citation>
    <scope>NUCLEOTIDE SEQUENCE [LARGE SCALE GENOMIC DNA]</scope>
</reference>
<proteinExistence type="predicted"/>
<comment type="caution">
    <text evidence="1">The sequence shown here is derived from an EMBL/GenBank/DDBJ whole genome shotgun (WGS) entry which is preliminary data.</text>
</comment>